<dbReference type="GO" id="GO:0019693">
    <property type="term" value="P:ribose phosphate metabolic process"/>
    <property type="evidence" value="ECO:0007669"/>
    <property type="project" value="TreeGrafter"/>
</dbReference>
<dbReference type="SUPFAM" id="SSF55811">
    <property type="entry name" value="Nudix"/>
    <property type="match status" value="1"/>
</dbReference>
<protein>
    <submittedName>
        <fullName evidence="4">NUDIX hydrolase</fullName>
    </submittedName>
</protein>
<dbReference type="PANTHER" id="PTHR11839">
    <property type="entry name" value="UDP/ADP-SUGAR PYROPHOSPHATASE"/>
    <property type="match status" value="1"/>
</dbReference>
<dbReference type="Proteomes" id="UP000332487">
    <property type="component" value="Unassembled WGS sequence"/>
</dbReference>
<evidence type="ECO:0000313" key="4">
    <source>
        <dbReference type="EMBL" id="EET90232.1"/>
    </source>
</evidence>
<dbReference type="PRINTS" id="PR00502">
    <property type="entry name" value="NUDIXFAMILY"/>
</dbReference>
<name>C7DGR1_MICA2</name>
<dbReference type="InterPro" id="IPR000086">
    <property type="entry name" value="NUDIX_hydrolase_dom"/>
</dbReference>
<reference evidence="4 5" key="1">
    <citation type="journal article" date="2009" name="Genome Biol.">
        <title>Community-wide analysis of microbial genome sequence signatures.</title>
        <authorList>
            <person name="Dick G.J."/>
            <person name="Andersson A.F."/>
            <person name="Baker B.J."/>
            <person name="Simmons S.L."/>
            <person name="Thomas B.C."/>
            <person name="Yelton A.P."/>
            <person name="Banfield J.F."/>
        </authorList>
    </citation>
    <scope>NUCLEOTIDE SEQUENCE [LARGE SCALE GENOMIC DNA]</scope>
    <source>
        <strain evidence="4">ARMAN-2</strain>
    </source>
</reference>
<comment type="cofactor">
    <cofactor evidence="1">
        <name>Mg(2+)</name>
        <dbReference type="ChEBI" id="CHEBI:18420"/>
    </cofactor>
</comment>
<dbReference type="EMBL" id="GG697239">
    <property type="protein sequence ID" value="EET90232.1"/>
    <property type="molecule type" value="Genomic_DNA"/>
</dbReference>
<accession>C7DGR1</accession>
<dbReference type="Gene3D" id="3.90.79.10">
    <property type="entry name" value="Nucleoside Triphosphate Pyrophosphohydrolase"/>
    <property type="match status" value="1"/>
</dbReference>
<evidence type="ECO:0000313" key="5">
    <source>
        <dbReference type="Proteomes" id="UP000332487"/>
    </source>
</evidence>
<evidence type="ECO:0000259" key="3">
    <source>
        <dbReference type="PROSITE" id="PS51462"/>
    </source>
</evidence>
<gene>
    <name evidence="4" type="ORF">UNLARM2_0262</name>
</gene>
<dbReference type="InterPro" id="IPR015797">
    <property type="entry name" value="NUDIX_hydrolase-like_dom_sf"/>
</dbReference>
<sequence>MKDSAMEEKIKKYAKRYVDGQAVTILPVIGGKTAVINRQYRKTAGSWMYELPSGKMEPNENPRKAAIRELEEETGYNAGSLRLLFSAYLVSGINTKKSYFYLATNLKKGTPRRESGELIETRVVPLGRLYGMVKKGMIADSKSVSCILYYKSFVKGKSSRSA</sequence>
<dbReference type="PANTHER" id="PTHR11839:SF18">
    <property type="entry name" value="NUDIX HYDROLASE DOMAIN-CONTAINING PROTEIN"/>
    <property type="match status" value="1"/>
</dbReference>
<dbReference type="GO" id="GO:0006753">
    <property type="term" value="P:nucleoside phosphate metabolic process"/>
    <property type="evidence" value="ECO:0007669"/>
    <property type="project" value="TreeGrafter"/>
</dbReference>
<keyword evidence="5" id="KW-1185">Reference proteome</keyword>
<feature type="domain" description="Nudix hydrolase" evidence="3">
    <location>
        <begin position="18"/>
        <end position="146"/>
    </location>
</feature>
<organism evidence="4 5">
    <name type="scientific">Candidatus Micrarchaeum acidiphilum ARMAN-2</name>
    <dbReference type="NCBI Taxonomy" id="425595"/>
    <lineage>
        <taxon>Archaea</taxon>
        <taxon>Candidatus Micrarchaeota</taxon>
        <taxon>Candidatus Micrarchaeia</taxon>
        <taxon>Candidatus Micrarchaeales</taxon>
        <taxon>Candidatus Micrarchaeaceae</taxon>
        <taxon>Candidatus Micrarchaeum</taxon>
    </lineage>
</organism>
<dbReference type="GO" id="GO:0016462">
    <property type="term" value="F:pyrophosphatase activity"/>
    <property type="evidence" value="ECO:0007669"/>
    <property type="project" value="UniProtKB-ARBA"/>
</dbReference>
<dbReference type="Pfam" id="PF00293">
    <property type="entry name" value="NUDIX"/>
    <property type="match status" value="1"/>
</dbReference>
<dbReference type="PROSITE" id="PS51462">
    <property type="entry name" value="NUDIX"/>
    <property type="match status" value="1"/>
</dbReference>
<dbReference type="PROSITE" id="PS00893">
    <property type="entry name" value="NUDIX_BOX"/>
    <property type="match status" value="1"/>
</dbReference>
<dbReference type="AlphaFoldDB" id="C7DGR1"/>
<dbReference type="InterPro" id="IPR020476">
    <property type="entry name" value="Nudix_hydrolase"/>
</dbReference>
<dbReference type="InterPro" id="IPR020084">
    <property type="entry name" value="NUDIX_hydrolase_CS"/>
</dbReference>
<proteinExistence type="predicted"/>
<reference evidence="4 5" key="2">
    <citation type="journal article" date="2010" name="Proc. Natl. Acad. Sci. U.S.A.">
        <title>Enigmatic, ultrasmall, uncultivated Archaea.</title>
        <authorList>
            <person name="Baker B.J."/>
            <person name="Comolli L.R."/>
            <person name="Dick G.J."/>
            <person name="Hauser L.J."/>
            <person name="Hyatt D."/>
            <person name="Dill B.D."/>
            <person name="Land M.L."/>
            <person name="Verberkmoes N.C."/>
            <person name="Hettich R.L."/>
            <person name="Banfield J.F."/>
        </authorList>
    </citation>
    <scope>NUCLEOTIDE SEQUENCE [LARGE SCALE GENOMIC DNA]</scope>
    <source>
        <strain evidence="4">ARMAN-2</strain>
    </source>
</reference>
<evidence type="ECO:0000256" key="1">
    <source>
        <dbReference type="ARBA" id="ARBA00001946"/>
    </source>
</evidence>
<evidence type="ECO:0000256" key="2">
    <source>
        <dbReference type="ARBA" id="ARBA00022801"/>
    </source>
</evidence>
<dbReference type="CDD" id="cd03424">
    <property type="entry name" value="NUDIX_ADPRase_Nudt5_UGPPase_Nudt14"/>
    <property type="match status" value="1"/>
</dbReference>
<keyword evidence="2 4" id="KW-0378">Hydrolase</keyword>